<dbReference type="SUPFAM" id="SSF56784">
    <property type="entry name" value="HAD-like"/>
    <property type="match status" value="1"/>
</dbReference>
<dbReference type="Gene3D" id="3.40.50.1000">
    <property type="entry name" value="HAD superfamily/HAD-like"/>
    <property type="match status" value="1"/>
</dbReference>
<organism evidence="12 13">
    <name type="scientific">Candidatus Desulfovibrio trichonymphae</name>
    <dbReference type="NCBI Taxonomy" id="1725232"/>
    <lineage>
        <taxon>Bacteria</taxon>
        <taxon>Pseudomonadati</taxon>
        <taxon>Thermodesulfobacteriota</taxon>
        <taxon>Desulfovibrionia</taxon>
        <taxon>Desulfovibrionales</taxon>
        <taxon>Desulfovibrionaceae</taxon>
        <taxon>Desulfovibrio</taxon>
    </lineage>
</organism>
<dbReference type="Gene3D" id="3.30.70.100">
    <property type="match status" value="1"/>
</dbReference>
<dbReference type="InterPro" id="IPR059000">
    <property type="entry name" value="ATPase_P-type_domA"/>
</dbReference>
<dbReference type="OrthoDB" id="9763278at2"/>
<dbReference type="SFLD" id="SFLDS00003">
    <property type="entry name" value="Haloacid_Dehalogenase"/>
    <property type="match status" value="1"/>
</dbReference>
<dbReference type="CDD" id="cd00371">
    <property type="entry name" value="HMA"/>
    <property type="match status" value="1"/>
</dbReference>
<evidence type="ECO:0000256" key="4">
    <source>
        <dbReference type="ARBA" id="ARBA00022723"/>
    </source>
</evidence>
<dbReference type="InterPro" id="IPR027256">
    <property type="entry name" value="P-typ_ATPase_IB"/>
</dbReference>
<keyword evidence="6 10" id="KW-0067">ATP-binding</keyword>
<dbReference type="SUPFAM" id="SSF81653">
    <property type="entry name" value="Calcium ATPase, transduction domain A"/>
    <property type="match status" value="1"/>
</dbReference>
<dbReference type="PROSITE" id="PS01047">
    <property type="entry name" value="HMA_1"/>
    <property type="match status" value="1"/>
</dbReference>
<evidence type="ECO:0000313" key="12">
    <source>
        <dbReference type="EMBL" id="BAV91694.1"/>
    </source>
</evidence>
<dbReference type="InterPro" id="IPR023298">
    <property type="entry name" value="ATPase_P-typ_TM_dom_sf"/>
</dbReference>
<feature type="transmembrane region" description="Helical" evidence="10">
    <location>
        <begin position="757"/>
        <end position="776"/>
    </location>
</feature>
<proteinExistence type="inferred from homology"/>
<keyword evidence="13" id="KW-1185">Reference proteome</keyword>
<dbReference type="PRINTS" id="PR00943">
    <property type="entry name" value="CUATPASE"/>
</dbReference>
<dbReference type="GO" id="GO:0043682">
    <property type="term" value="F:P-type divalent copper transporter activity"/>
    <property type="evidence" value="ECO:0007669"/>
    <property type="project" value="TreeGrafter"/>
</dbReference>
<dbReference type="InterPro" id="IPR023299">
    <property type="entry name" value="ATPase_P-typ_cyto_dom_N"/>
</dbReference>
<dbReference type="SFLD" id="SFLDG00002">
    <property type="entry name" value="C1.7:_P-type_atpase_like"/>
    <property type="match status" value="1"/>
</dbReference>
<dbReference type="InterPro" id="IPR001757">
    <property type="entry name" value="P_typ_ATPase"/>
</dbReference>
<keyword evidence="5 10" id="KW-0547">Nucleotide-binding</keyword>
<dbReference type="AlphaFoldDB" id="A0A1J1DX74"/>
<dbReference type="Gene3D" id="3.40.1110.10">
    <property type="entry name" value="Calcium-transporting ATPase, cytoplasmic domain N"/>
    <property type="match status" value="1"/>
</dbReference>
<feature type="transmembrane region" description="Helical" evidence="10">
    <location>
        <begin position="367"/>
        <end position="389"/>
    </location>
</feature>
<keyword evidence="9 10" id="KW-0472">Membrane</keyword>
<reference evidence="12 13" key="1">
    <citation type="journal article" date="2017" name="ISME J.">
        <title>Genome of 'Ca. Desulfovibrio trichonymphae', an H2-oxidizing bacterium in a tripartite symbiotic system within a protist cell in the termite gut.</title>
        <authorList>
            <person name="Kuwahara H."/>
            <person name="Yuki M."/>
            <person name="Izawa K."/>
            <person name="Ohkuma M."/>
            <person name="Hongoh Y."/>
        </authorList>
    </citation>
    <scope>NUCLEOTIDE SEQUENCE [LARGE SCALE GENOMIC DNA]</scope>
    <source>
        <strain evidence="12 13">Rs-N31</strain>
    </source>
</reference>
<keyword evidence="8 10" id="KW-1133">Transmembrane helix</keyword>
<feature type="transmembrane region" description="Helical" evidence="10">
    <location>
        <begin position="138"/>
        <end position="158"/>
    </location>
</feature>
<comment type="similarity">
    <text evidence="2 10">Belongs to the cation transport ATPase (P-type) (TC 3.A.3) family. Type IB subfamily.</text>
</comment>
<feature type="transmembrane region" description="Helical" evidence="10">
    <location>
        <begin position="179"/>
        <end position="199"/>
    </location>
</feature>
<dbReference type="Pfam" id="PF00403">
    <property type="entry name" value="HMA"/>
    <property type="match status" value="1"/>
</dbReference>
<dbReference type="SUPFAM" id="SSF55008">
    <property type="entry name" value="HMA, heavy metal-associated domain"/>
    <property type="match status" value="1"/>
</dbReference>
<feature type="domain" description="HMA" evidence="11">
    <location>
        <begin position="7"/>
        <end position="75"/>
    </location>
</feature>
<dbReference type="CDD" id="cd02094">
    <property type="entry name" value="P-type_ATPase_Cu-like"/>
    <property type="match status" value="1"/>
</dbReference>
<dbReference type="NCBIfam" id="TIGR01525">
    <property type="entry name" value="ATPase-IB_hvy"/>
    <property type="match status" value="1"/>
</dbReference>
<feature type="transmembrane region" description="Helical" evidence="10">
    <location>
        <begin position="729"/>
        <end position="751"/>
    </location>
</feature>
<dbReference type="PROSITE" id="PS50846">
    <property type="entry name" value="HMA_2"/>
    <property type="match status" value="1"/>
</dbReference>
<protein>
    <submittedName>
        <fullName evidence="12">Copper-exporting ATPase</fullName>
    </submittedName>
</protein>
<feature type="transmembrane region" description="Helical" evidence="10">
    <location>
        <begin position="211"/>
        <end position="229"/>
    </location>
</feature>
<evidence type="ECO:0000256" key="6">
    <source>
        <dbReference type="ARBA" id="ARBA00022840"/>
    </source>
</evidence>
<name>A0A1J1DX74_9BACT</name>
<evidence type="ECO:0000256" key="7">
    <source>
        <dbReference type="ARBA" id="ARBA00022967"/>
    </source>
</evidence>
<keyword evidence="4 10" id="KW-0479">Metal-binding</keyword>
<keyword evidence="3 10" id="KW-0812">Transmembrane</keyword>
<evidence type="ECO:0000256" key="10">
    <source>
        <dbReference type="RuleBase" id="RU362081"/>
    </source>
</evidence>
<dbReference type="GO" id="GO:0005886">
    <property type="term" value="C:plasma membrane"/>
    <property type="evidence" value="ECO:0007669"/>
    <property type="project" value="UniProtKB-SubCell"/>
</dbReference>
<dbReference type="InterPro" id="IPR036412">
    <property type="entry name" value="HAD-like_sf"/>
</dbReference>
<evidence type="ECO:0000256" key="5">
    <source>
        <dbReference type="ARBA" id="ARBA00022741"/>
    </source>
</evidence>
<evidence type="ECO:0000256" key="2">
    <source>
        <dbReference type="ARBA" id="ARBA00006024"/>
    </source>
</evidence>
<gene>
    <name evidence="12" type="primary">copA</name>
    <name evidence="12" type="ORF">RSDT_0182</name>
</gene>
<dbReference type="InterPro" id="IPR023214">
    <property type="entry name" value="HAD_sf"/>
</dbReference>
<dbReference type="InterPro" id="IPR018303">
    <property type="entry name" value="ATPase_P-typ_P_site"/>
</dbReference>
<evidence type="ECO:0000313" key="13">
    <source>
        <dbReference type="Proteomes" id="UP000242645"/>
    </source>
</evidence>
<evidence type="ECO:0000256" key="1">
    <source>
        <dbReference type="ARBA" id="ARBA00004127"/>
    </source>
</evidence>
<comment type="subcellular location">
    <subcellularLocation>
        <location evidence="10">Cell membrane</location>
    </subcellularLocation>
    <subcellularLocation>
        <location evidence="1">Endomembrane system</location>
        <topology evidence="1">Multi-pass membrane protein</topology>
    </subcellularLocation>
</comment>
<dbReference type="GO" id="GO:0016887">
    <property type="term" value="F:ATP hydrolysis activity"/>
    <property type="evidence" value="ECO:0007669"/>
    <property type="project" value="InterPro"/>
</dbReference>
<evidence type="ECO:0000256" key="3">
    <source>
        <dbReference type="ARBA" id="ARBA00022692"/>
    </source>
</evidence>
<dbReference type="PRINTS" id="PR00119">
    <property type="entry name" value="CATATPASE"/>
</dbReference>
<evidence type="ECO:0000256" key="9">
    <source>
        <dbReference type="ARBA" id="ARBA00023136"/>
    </source>
</evidence>
<dbReference type="Pfam" id="PF00122">
    <property type="entry name" value="E1-E2_ATPase"/>
    <property type="match status" value="1"/>
</dbReference>
<dbReference type="SUPFAM" id="SSF81665">
    <property type="entry name" value="Calcium ATPase, transmembrane domain M"/>
    <property type="match status" value="1"/>
</dbReference>
<feature type="transmembrane region" description="Helical" evidence="10">
    <location>
        <begin position="395"/>
        <end position="417"/>
    </location>
</feature>
<dbReference type="PROSITE" id="PS00154">
    <property type="entry name" value="ATPASE_E1_E2"/>
    <property type="match status" value="1"/>
</dbReference>
<dbReference type="InterPro" id="IPR006121">
    <property type="entry name" value="HMA_dom"/>
</dbReference>
<feature type="transmembrane region" description="Helical" evidence="10">
    <location>
        <begin position="104"/>
        <end position="126"/>
    </location>
</feature>
<dbReference type="GO" id="GO:0005524">
    <property type="term" value="F:ATP binding"/>
    <property type="evidence" value="ECO:0007669"/>
    <property type="project" value="UniProtKB-UniRule"/>
</dbReference>
<dbReference type="NCBIfam" id="TIGR01494">
    <property type="entry name" value="ATPase_P-type"/>
    <property type="match status" value="2"/>
</dbReference>
<dbReference type="InterPro" id="IPR044492">
    <property type="entry name" value="P_typ_ATPase_HD_dom"/>
</dbReference>
<accession>A0A1J1DX74</accession>
<dbReference type="Proteomes" id="UP000242645">
    <property type="component" value="Chromosome"/>
</dbReference>
<dbReference type="SFLD" id="SFLDF00027">
    <property type="entry name" value="p-type_atpase"/>
    <property type="match status" value="1"/>
</dbReference>
<evidence type="ECO:0000256" key="8">
    <source>
        <dbReference type="ARBA" id="ARBA00022989"/>
    </source>
</evidence>
<sequence length="785" mass="81540">MDKKTAPPLRFDIGGMRCAACSARIERVLGRADGIAKVSVNLAAATALVWPVPGQEEAVAGIVPECAAKLGFSAAQVAEDENSDAREAFAASEIKAREDARRALTRLCCMAIFAVPLFVLSMGHMLGLALPARLDPHHAPAAFMLVQLVLTLPVVWLGRHFYLTGFAALVHRAPTMDSLVALSTGAAFLFSLVNTAGGLFGQDAGARAMNLYYESGTVLLTMIEFGRFLEMAARRKAADAIGALIRLAPDTALRLDPDDAGAPPVEIAAHEVRAGDMLLVRPGSRIPVDGVVLAGRSAIDFSLLTGESVPVSVAPEDKLAGGGVNGAGVLTMRAEKVGGQTQLAHIIRLVRKAQGSKAPIARLADRASYYFVPFVMLFALLAALAWLVFSNEPYSTAFTVFVAVLVMACPCAMGLATPMSIMVGTGRGAQIGILIKNGAVLETACRVTVLAVDKTGTLTMGRPALVGFYPPDNAAFAADGISENVCLALAAALEGRSEHPLALALVNAARRRECPPGCVKNAEVFPGFGIHGTVVLNGRAYMTAVGSTAFMSGRAVSLPGSAAGLLARMAEAGQTPLVLALGQGGQGTNLRFAGIFALEDTLRPESAFVVQKLRDMGVRVLMLTGDNEHTARAVAAKAGVDEIMAGILPDGKAAIVRRLQAEGEIVGMVGDGVNDAPALAAAHVGMALGTGTDVSAEAGDIVLMRGGIGAVLSAVALSRAVMWNIKENLCWAFGYNILGLPVAAGLLHVFGGPMLSPMLAGTAMALSSFSVVMNALRLRFFRSSV</sequence>
<dbReference type="GO" id="GO:0005507">
    <property type="term" value="F:copper ion binding"/>
    <property type="evidence" value="ECO:0007669"/>
    <property type="project" value="TreeGrafter"/>
</dbReference>
<dbReference type="Gene3D" id="2.70.150.10">
    <property type="entry name" value="Calcium-transporting ATPase, cytoplasmic transduction domain A"/>
    <property type="match status" value="1"/>
</dbReference>
<dbReference type="Pfam" id="PF00702">
    <property type="entry name" value="Hydrolase"/>
    <property type="match status" value="1"/>
</dbReference>
<keyword evidence="10" id="KW-1003">Cell membrane</keyword>
<dbReference type="GO" id="GO:0012505">
    <property type="term" value="C:endomembrane system"/>
    <property type="evidence" value="ECO:0007669"/>
    <property type="project" value="UniProtKB-SubCell"/>
</dbReference>
<dbReference type="GO" id="GO:0055070">
    <property type="term" value="P:copper ion homeostasis"/>
    <property type="evidence" value="ECO:0007669"/>
    <property type="project" value="TreeGrafter"/>
</dbReference>
<evidence type="ECO:0000259" key="11">
    <source>
        <dbReference type="PROSITE" id="PS50846"/>
    </source>
</evidence>
<dbReference type="EMBL" id="AP017368">
    <property type="protein sequence ID" value="BAV91694.1"/>
    <property type="molecule type" value="Genomic_DNA"/>
</dbReference>
<dbReference type="InterPro" id="IPR036163">
    <property type="entry name" value="HMA_dom_sf"/>
</dbReference>
<keyword evidence="7" id="KW-1278">Translocase</keyword>
<dbReference type="InterPro" id="IPR017969">
    <property type="entry name" value="Heavy-metal-associated_CS"/>
</dbReference>
<dbReference type="FunFam" id="2.70.150.10:FF:000002">
    <property type="entry name" value="Copper-transporting ATPase 1, putative"/>
    <property type="match status" value="1"/>
</dbReference>
<dbReference type="RefSeq" id="WP_096399239.1">
    <property type="nucleotide sequence ID" value="NZ_AP017368.1"/>
</dbReference>
<dbReference type="PANTHER" id="PTHR43520:SF8">
    <property type="entry name" value="P-TYPE CU(+) TRANSPORTER"/>
    <property type="match status" value="1"/>
</dbReference>
<dbReference type="InterPro" id="IPR008250">
    <property type="entry name" value="ATPase_P-typ_transduc_dom_A_sf"/>
</dbReference>
<dbReference type="KEGG" id="dtr:RSDT_0182"/>
<dbReference type="PANTHER" id="PTHR43520">
    <property type="entry name" value="ATP7, ISOFORM B"/>
    <property type="match status" value="1"/>
</dbReference>